<keyword evidence="5 8" id="KW-0238">DNA-binding</keyword>
<keyword evidence="2 8" id="KW-0863">Zinc-finger</keyword>
<proteinExistence type="predicted"/>
<accession>A0A2I0JCB7</accession>
<evidence type="ECO:0000256" key="6">
    <source>
        <dbReference type="ARBA" id="ARBA00023163"/>
    </source>
</evidence>
<organism evidence="11 12">
    <name type="scientific">Punica granatum</name>
    <name type="common">Pomegranate</name>
    <dbReference type="NCBI Taxonomy" id="22663"/>
    <lineage>
        <taxon>Eukaryota</taxon>
        <taxon>Viridiplantae</taxon>
        <taxon>Streptophyta</taxon>
        <taxon>Embryophyta</taxon>
        <taxon>Tracheophyta</taxon>
        <taxon>Spermatophyta</taxon>
        <taxon>Magnoliopsida</taxon>
        <taxon>eudicotyledons</taxon>
        <taxon>Gunneridae</taxon>
        <taxon>Pentapetalae</taxon>
        <taxon>rosids</taxon>
        <taxon>malvids</taxon>
        <taxon>Myrtales</taxon>
        <taxon>Lythraceae</taxon>
        <taxon>Punica</taxon>
    </lineage>
</organism>
<keyword evidence="3" id="KW-0862">Zinc</keyword>
<feature type="region of interest" description="Disordered" evidence="9">
    <location>
        <begin position="286"/>
        <end position="339"/>
    </location>
</feature>
<dbReference type="PANTHER" id="PTHR31089:SF75">
    <property type="entry name" value="CYCLIC DOF FACTOR 2"/>
    <property type="match status" value="1"/>
</dbReference>
<dbReference type="Pfam" id="PF02701">
    <property type="entry name" value="Zn_ribbon_Dof"/>
    <property type="match status" value="1"/>
</dbReference>
<evidence type="ECO:0000256" key="3">
    <source>
        <dbReference type="ARBA" id="ARBA00022833"/>
    </source>
</evidence>
<evidence type="ECO:0000256" key="8">
    <source>
        <dbReference type="PROSITE-ProRule" id="PRU00071"/>
    </source>
</evidence>
<dbReference type="InterPro" id="IPR045174">
    <property type="entry name" value="Dof"/>
</dbReference>
<dbReference type="PANTHER" id="PTHR31089">
    <property type="entry name" value="CYCLIC DOF FACTOR 2"/>
    <property type="match status" value="1"/>
</dbReference>
<comment type="subcellular location">
    <subcellularLocation>
        <location evidence="8">Nucleus</location>
    </subcellularLocation>
</comment>
<feature type="compositionally biased region" description="Low complexity" evidence="9">
    <location>
        <begin position="293"/>
        <end position="310"/>
    </location>
</feature>
<evidence type="ECO:0000259" key="10">
    <source>
        <dbReference type="PROSITE" id="PS50884"/>
    </source>
</evidence>
<keyword evidence="4" id="KW-0805">Transcription regulation</keyword>
<evidence type="ECO:0000313" key="12">
    <source>
        <dbReference type="Proteomes" id="UP000233551"/>
    </source>
</evidence>
<dbReference type="InterPro" id="IPR003851">
    <property type="entry name" value="Znf_Dof"/>
</dbReference>
<dbReference type="AlphaFoldDB" id="A0A2I0JCB7"/>
<dbReference type="Proteomes" id="UP000233551">
    <property type="component" value="Unassembled WGS sequence"/>
</dbReference>
<sequence>MSGEAKDPTIKLFGKTIPLPEFQQSHSSCSLHQCESLESDTGKGTADRQENDRGDEAEDEDNDGLQHDKVVVVLLILELVSHTVNSVGPGVTRRKPECPSTGRRIRPAHFFDGEFGPGVRKCMETKFCYYNNYNVNQPRHFCKNCQRYWTAGGTMRNVPVGACRRKNKSSSAFSNNNRHAFAIPEALQNARSKILCGVHHSPFEHPGNSGKISAAGLGVMTPQGFPSHDSCFPWAPWPYPWIPPLIPLPTLCSPPTFPTPIYPVAAATAAAAYWGCSAPTNWSTVPGLPQPASPNTSASTNPSSDTNSPTLGKHPREDTMLKRDNFREDDERNDDSSSDQRLWIPKTLRIDDPREAAKSSIWTTLGINMNDNKADSTSRTLFKAFQPKVEEKNRITDPSPVLKANPAALSRSLNFQEST</sequence>
<protein>
    <recommendedName>
        <fullName evidence="10">Dof-type domain-containing protein</fullName>
    </recommendedName>
</protein>
<keyword evidence="1" id="KW-0479">Metal-binding</keyword>
<gene>
    <name evidence="11" type="ORF">CRG98_025732</name>
</gene>
<evidence type="ECO:0000256" key="2">
    <source>
        <dbReference type="ARBA" id="ARBA00022771"/>
    </source>
</evidence>
<keyword evidence="7 8" id="KW-0539">Nucleus</keyword>
<keyword evidence="6" id="KW-0804">Transcription</keyword>
<dbReference type="GO" id="GO:0005634">
    <property type="term" value="C:nucleus"/>
    <property type="evidence" value="ECO:0007669"/>
    <property type="project" value="UniProtKB-SubCell"/>
</dbReference>
<evidence type="ECO:0000256" key="5">
    <source>
        <dbReference type="ARBA" id="ARBA00023125"/>
    </source>
</evidence>
<dbReference type="PROSITE" id="PS50884">
    <property type="entry name" value="ZF_DOF_2"/>
    <property type="match status" value="1"/>
</dbReference>
<evidence type="ECO:0000256" key="1">
    <source>
        <dbReference type="ARBA" id="ARBA00022723"/>
    </source>
</evidence>
<evidence type="ECO:0000256" key="7">
    <source>
        <dbReference type="ARBA" id="ARBA00023242"/>
    </source>
</evidence>
<feature type="compositionally biased region" description="Basic and acidic residues" evidence="9">
    <location>
        <begin position="45"/>
        <end position="54"/>
    </location>
</feature>
<dbReference type="STRING" id="22663.A0A2I0JCB7"/>
<feature type="domain" description="Dof-type" evidence="10">
    <location>
        <begin position="115"/>
        <end position="169"/>
    </location>
</feature>
<dbReference type="GO" id="GO:0008270">
    <property type="term" value="F:zinc ion binding"/>
    <property type="evidence" value="ECO:0007669"/>
    <property type="project" value="UniProtKB-KW"/>
</dbReference>
<reference evidence="11 12" key="1">
    <citation type="submission" date="2017-11" db="EMBL/GenBank/DDBJ databases">
        <title>De-novo sequencing of pomegranate (Punica granatum L.) genome.</title>
        <authorList>
            <person name="Akparov Z."/>
            <person name="Amiraslanov A."/>
            <person name="Hajiyeva S."/>
            <person name="Abbasov M."/>
            <person name="Kaur K."/>
            <person name="Hamwieh A."/>
            <person name="Solovyev V."/>
            <person name="Salamov A."/>
            <person name="Braich B."/>
            <person name="Kosarev P."/>
            <person name="Mahmoud A."/>
            <person name="Hajiyev E."/>
            <person name="Babayeva S."/>
            <person name="Izzatullayeva V."/>
            <person name="Mammadov A."/>
            <person name="Mammadov A."/>
            <person name="Sharifova S."/>
            <person name="Ojaghi J."/>
            <person name="Eynullazada K."/>
            <person name="Bayramov B."/>
            <person name="Abdulazimova A."/>
            <person name="Shahmuradov I."/>
        </authorList>
    </citation>
    <scope>NUCLEOTIDE SEQUENCE [LARGE SCALE GENOMIC DNA]</scope>
    <source>
        <strain evidence="12">cv. AG2017</strain>
        <tissue evidence="11">Leaf</tissue>
    </source>
</reference>
<dbReference type="GO" id="GO:0003677">
    <property type="term" value="F:DNA binding"/>
    <property type="evidence" value="ECO:0007669"/>
    <property type="project" value="UniProtKB-UniRule"/>
</dbReference>
<evidence type="ECO:0000313" key="11">
    <source>
        <dbReference type="EMBL" id="PKI53874.1"/>
    </source>
</evidence>
<keyword evidence="12" id="KW-1185">Reference proteome</keyword>
<dbReference type="GO" id="GO:0003700">
    <property type="term" value="F:DNA-binding transcription factor activity"/>
    <property type="evidence" value="ECO:0007669"/>
    <property type="project" value="InterPro"/>
</dbReference>
<feature type="compositionally biased region" description="Basic and acidic residues" evidence="9">
    <location>
        <begin position="314"/>
        <end position="330"/>
    </location>
</feature>
<feature type="region of interest" description="Disordered" evidence="9">
    <location>
        <begin position="30"/>
        <end position="64"/>
    </location>
</feature>
<dbReference type="EMBL" id="PGOL01001824">
    <property type="protein sequence ID" value="PKI53874.1"/>
    <property type="molecule type" value="Genomic_DNA"/>
</dbReference>
<evidence type="ECO:0000256" key="4">
    <source>
        <dbReference type="ARBA" id="ARBA00023015"/>
    </source>
</evidence>
<evidence type="ECO:0000256" key="9">
    <source>
        <dbReference type="SAM" id="MobiDB-lite"/>
    </source>
</evidence>
<comment type="caution">
    <text evidence="11">The sequence shown here is derived from an EMBL/GenBank/DDBJ whole genome shotgun (WGS) entry which is preliminary data.</text>
</comment>
<name>A0A2I0JCB7_PUNGR</name>